<gene>
    <name evidence="2" type="ORF">PoB_004882800</name>
</gene>
<keyword evidence="3" id="KW-1185">Reference proteome</keyword>
<evidence type="ECO:0000313" key="3">
    <source>
        <dbReference type="Proteomes" id="UP000735302"/>
    </source>
</evidence>
<accession>A0AAV4BT05</accession>
<organism evidence="2 3">
    <name type="scientific">Plakobranchus ocellatus</name>
    <dbReference type="NCBI Taxonomy" id="259542"/>
    <lineage>
        <taxon>Eukaryota</taxon>
        <taxon>Metazoa</taxon>
        <taxon>Spiralia</taxon>
        <taxon>Lophotrochozoa</taxon>
        <taxon>Mollusca</taxon>
        <taxon>Gastropoda</taxon>
        <taxon>Heterobranchia</taxon>
        <taxon>Euthyneura</taxon>
        <taxon>Panpulmonata</taxon>
        <taxon>Sacoglossa</taxon>
        <taxon>Placobranchoidea</taxon>
        <taxon>Plakobranchidae</taxon>
        <taxon>Plakobranchus</taxon>
    </lineage>
</organism>
<dbReference type="Proteomes" id="UP000735302">
    <property type="component" value="Unassembled WGS sequence"/>
</dbReference>
<feature type="region of interest" description="Disordered" evidence="1">
    <location>
        <begin position="57"/>
        <end position="89"/>
    </location>
</feature>
<evidence type="ECO:0000313" key="2">
    <source>
        <dbReference type="EMBL" id="GFO22323.1"/>
    </source>
</evidence>
<feature type="region of interest" description="Disordered" evidence="1">
    <location>
        <begin position="1"/>
        <end position="24"/>
    </location>
</feature>
<evidence type="ECO:0000256" key="1">
    <source>
        <dbReference type="SAM" id="MobiDB-lite"/>
    </source>
</evidence>
<name>A0AAV4BT05_9GAST</name>
<comment type="caution">
    <text evidence="2">The sequence shown here is derived from an EMBL/GenBank/DDBJ whole genome shotgun (WGS) entry which is preliminary data.</text>
</comment>
<reference evidence="2 3" key="1">
    <citation type="journal article" date="2021" name="Elife">
        <title>Chloroplast acquisition without the gene transfer in kleptoplastic sea slugs, Plakobranchus ocellatus.</title>
        <authorList>
            <person name="Maeda T."/>
            <person name="Takahashi S."/>
            <person name="Yoshida T."/>
            <person name="Shimamura S."/>
            <person name="Takaki Y."/>
            <person name="Nagai Y."/>
            <person name="Toyoda A."/>
            <person name="Suzuki Y."/>
            <person name="Arimoto A."/>
            <person name="Ishii H."/>
            <person name="Satoh N."/>
            <person name="Nishiyama T."/>
            <person name="Hasebe M."/>
            <person name="Maruyama T."/>
            <person name="Minagawa J."/>
            <person name="Obokata J."/>
            <person name="Shigenobu S."/>
        </authorList>
    </citation>
    <scope>NUCLEOTIDE SEQUENCE [LARGE SCALE GENOMIC DNA]</scope>
</reference>
<protein>
    <submittedName>
        <fullName evidence="2">Uncharacterized protein</fullName>
    </submittedName>
</protein>
<dbReference type="EMBL" id="BLXT01005367">
    <property type="protein sequence ID" value="GFO22323.1"/>
    <property type="molecule type" value="Genomic_DNA"/>
</dbReference>
<sequence length="263" mass="29361">MSRRTMSGSELLAHSKNRHEQKNLREKLDELTHGQFLVRDTSRVETQKLRQFLKDNHRNTGWSPMAMKPEVPGEGEGGSDSQETLGGAPRRRYDLQAIKKYQRPWAYTLNTGDSPNKVYRELAQAGQSSKKALYTPRQATLALLGAVSFARGRIQAGRHPRLANTVPAVVGLERAKSAWIPGAHSNAGTFDAYRKLLSFRQNLKPTPFSASDQQNQYETTVTFSTRGKSKLERQVSTVSAVTRAKSSWFRGSKPATLLTMMGV</sequence>
<dbReference type="AlphaFoldDB" id="A0AAV4BT05"/>
<proteinExistence type="predicted"/>